<proteinExistence type="predicted"/>
<dbReference type="EMBL" id="CM015726">
    <property type="protein sequence ID" value="KAF3699533.1"/>
    <property type="molecule type" value="Genomic_DNA"/>
</dbReference>
<dbReference type="Proteomes" id="UP000503349">
    <property type="component" value="Chromosome 15"/>
</dbReference>
<reference evidence="2" key="2">
    <citation type="submission" date="2019-02" db="EMBL/GenBank/DDBJ databases">
        <title>Opniocepnalus argus Var Kimnra genome.</title>
        <authorList>
            <person name="Zhou C."/>
            <person name="Xiao S."/>
        </authorList>
    </citation>
    <scope>NUCLEOTIDE SEQUENCE [LARGE SCALE GENOMIC DNA]</scope>
</reference>
<reference evidence="1 2" key="1">
    <citation type="submission" date="2019-02" db="EMBL/GenBank/DDBJ databases">
        <title>Opniocepnalus argus genome.</title>
        <authorList>
            <person name="Zhou C."/>
            <person name="Xiao S."/>
        </authorList>
    </citation>
    <scope>NUCLEOTIDE SEQUENCE [LARGE SCALE GENOMIC DNA]</scope>
    <source>
        <strain evidence="1">OARG1902GOOAL</strain>
        <tissue evidence="1">Muscle</tissue>
    </source>
</reference>
<keyword evidence="2" id="KW-1185">Reference proteome</keyword>
<protein>
    <submittedName>
        <fullName evidence="1">Uncharacterized protein</fullName>
    </submittedName>
</protein>
<evidence type="ECO:0000313" key="1">
    <source>
        <dbReference type="EMBL" id="KAF3699533.1"/>
    </source>
</evidence>
<accession>A0A6G1QB22</accession>
<dbReference type="AlphaFoldDB" id="A0A6G1QB22"/>
<evidence type="ECO:0000313" key="2">
    <source>
        <dbReference type="Proteomes" id="UP000503349"/>
    </source>
</evidence>
<sequence>MKGQTRHSPSTSPEKMPLHPEWCIPICVNSSVCSIPGGGGHPSDIVSAAMFRTPGMYTALMEPRSKCVHSSSFLTMPRSCDDLPPP</sequence>
<organism evidence="1 2">
    <name type="scientific">Channa argus</name>
    <name type="common">Northern snakehead</name>
    <name type="synonym">Ophicephalus argus</name>
    <dbReference type="NCBI Taxonomy" id="215402"/>
    <lineage>
        <taxon>Eukaryota</taxon>
        <taxon>Metazoa</taxon>
        <taxon>Chordata</taxon>
        <taxon>Craniata</taxon>
        <taxon>Vertebrata</taxon>
        <taxon>Euteleostomi</taxon>
        <taxon>Actinopterygii</taxon>
        <taxon>Neopterygii</taxon>
        <taxon>Teleostei</taxon>
        <taxon>Neoteleostei</taxon>
        <taxon>Acanthomorphata</taxon>
        <taxon>Anabantaria</taxon>
        <taxon>Anabantiformes</taxon>
        <taxon>Channoidei</taxon>
        <taxon>Channidae</taxon>
        <taxon>Channa</taxon>
    </lineage>
</organism>
<name>A0A6G1QB22_CHAAH</name>
<gene>
    <name evidence="1" type="ORF">EXN66_Car015220</name>
</gene>